<dbReference type="EMBL" id="JADKPO010000019">
    <property type="protein sequence ID" value="MBF4768968.1"/>
    <property type="molecule type" value="Genomic_DNA"/>
</dbReference>
<dbReference type="AlphaFoldDB" id="A0A930VQ49"/>
<dbReference type="PANTHER" id="PTHR43877">
    <property type="entry name" value="AMINOALKYLPHOSPHONATE N-ACETYLTRANSFERASE-RELATED-RELATED"/>
    <property type="match status" value="1"/>
</dbReference>
<dbReference type="InterPro" id="IPR050832">
    <property type="entry name" value="Bact_Acetyltransf"/>
</dbReference>
<dbReference type="PROSITE" id="PS51186">
    <property type="entry name" value="GNAT"/>
    <property type="match status" value="1"/>
</dbReference>
<evidence type="ECO:0000256" key="1">
    <source>
        <dbReference type="ARBA" id="ARBA00022679"/>
    </source>
</evidence>
<sequence>MASPTADVSVRVAWSDDAAAVADLQCRAWLAAYAVELDPVQVAATWSGAMRSPGDARNRVLVALERNRVVGYAVVSPAADPDCDPVADAELQELVIDAEERGKGHGSRLLQAVVDTMQADRFTRAVTWAGGDADDLRRFLTEAGWAPDSAHRELDLDGSGETTLKQVRLHTAI</sequence>
<organism evidence="4 5">
    <name type="scientific">Nocardioides agariphilus</name>
    <dbReference type="NCBI Taxonomy" id="433664"/>
    <lineage>
        <taxon>Bacteria</taxon>
        <taxon>Bacillati</taxon>
        <taxon>Actinomycetota</taxon>
        <taxon>Actinomycetes</taxon>
        <taxon>Propionibacteriales</taxon>
        <taxon>Nocardioidaceae</taxon>
        <taxon>Nocardioides</taxon>
    </lineage>
</organism>
<dbReference type="CDD" id="cd04301">
    <property type="entry name" value="NAT_SF"/>
    <property type="match status" value="1"/>
</dbReference>
<keyword evidence="1" id="KW-0808">Transferase</keyword>
<evidence type="ECO:0000313" key="5">
    <source>
        <dbReference type="Proteomes" id="UP000660668"/>
    </source>
</evidence>
<evidence type="ECO:0000259" key="3">
    <source>
        <dbReference type="PROSITE" id="PS51186"/>
    </source>
</evidence>
<reference evidence="4" key="1">
    <citation type="submission" date="2020-11" db="EMBL/GenBank/DDBJ databases">
        <title>Nocardioides cynanchi sp. nov., isolated from soil of rhizosphere of Cynanchum wilfordii.</title>
        <authorList>
            <person name="Lee J.-S."/>
            <person name="Suh M.K."/>
            <person name="Kim J.-S."/>
        </authorList>
    </citation>
    <scope>NUCLEOTIDE SEQUENCE</scope>
    <source>
        <strain evidence="4">KCTC 19276</strain>
    </source>
</reference>
<evidence type="ECO:0000256" key="2">
    <source>
        <dbReference type="ARBA" id="ARBA00023315"/>
    </source>
</evidence>
<gene>
    <name evidence="4" type="ORF">ISU10_14470</name>
</gene>
<dbReference type="InterPro" id="IPR000182">
    <property type="entry name" value="GNAT_dom"/>
</dbReference>
<dbReference type="Gene3D" id="3.40.630.30">
    <property type="match status" value="1"/>
</dbReference>
<protein>
    <submittedName>
        <fullName evidence="4">GNAT family N-acetyltransferase</fullName>
    </submittedName>
</protein>
<name>A0A930VQ49_9ACTN</name>
<dbReference type="SUPFAM" id="SSF55729">
    <property type="entry name" value="Acyl-CoA N-acyltransferases (Nat)"/>
    <property type="match status" value="1"/>
</dbReference>
<accession>A0A930VQ49</accession>
<dbReference type="GO" id="GO:0016747">
    <property type="term" value="F:acyltransferase activity, transferring groups other than amino-acyl groups"/>
    <property type="evidence" value="ECO:0007669"/>
    <property type="project" value="InterPro"/>
</dbReference>
<dbReference type="RefSeq" id="WP_194697116.1">
    <property type="nucleotide sequence ID" value="NZ_JADKPO010000019.1"/>
</dbReference>
<comment type="caution">
    <text evidence="4">The sequence shown here is derived from an EMBL/GenBank/DDBJ whole genome shotgun (WGS) entry which is preliminary data.</text>
</comment>
<dbReference type="InterPro" id="IPR016181">
    <property type="entry name" value="Acyl_CoA_acyltransferase"/>
</dbReference>
<keyword evidence="2" id="KW-0012">Acyltransferase</keyword>
<dbReference type="Pfam" id="PF00583">
    <property type="entry name" value="Acetyltransf_1"/>
    <property type="match status" value="1"/>
</dbReference>
<keyword evidence="5" id="KW-1185">Reference proteome</keyword>
<proteinExistence type="predicted"/>
<feature type="domain" description="N-acetyltransferase" evidence="3">
    <location>
        <begin position="8"/>
        <end position="170"/>
    </location>
</feature>
<evidence type="ECO:0000313" key="4">
    <source>
        <dbReference type="EMBL" id="MBF4768968.1"/>
    </source>
</evidence>
<dbReference type="Proteomes" id="UP000660668">
    <property type="component" value="Unassembled WGS sequence"/>
</dbReference>